<dbReference type="Proteomes" id="UP000695022">
    <property type="component" value="Unplaced"/>
</dbReference>
<evidence type="ECO:0000313" key="10">
    <source>
        <dbReference type="RefSeq" id="XP_014670661.1"/>
    </source>
</evidence>
<comment type="catalytic activity">
    <reaction evidence="7">
        <text>L-cysteinyl-[protein] + hexadecanoyl-CoA = S-hexadecanoyl-L-cysteinyl-[protein] + CoA</text>
        <dbReference type="Rhea" id="RHEA:36683"/>
        <dbReference type="Rhea" id="RHEA-COMP:10131"/>
        <dbReference type="Rhea" id="RHEA-COMP:11032"/>
        <dbReference type="ChEBI" id="CHEBI:29950"/>
        <dbReference type="ChEBI" id="CHEBI:57287"/>
        <dbReference type="ChEBI" id="CHEBI:57379"/>
        <dbReference type="ChEBI" id="CHEBI:74151"/>
        <dbReference type="EC" id="2.3.1.225"/>
    </reaction>
</comment>
<keyword evidence="9" id="KW-1185">Reference proteome</keyword>
<dbReference type="GeneID" id="106811517"/>
<name>A0ABM1EEP0_PRICU</name>
<gene>
    <name evidence="10" type="primary">LOC106811517</name>
</gene>
<dbReference type="Pfam" id="PF01529">
    <property type="entry name" value="DHHC"/>
    <property type="match status" value="1"/>
</dbReference>
<evidence type="ECO:0000256" key="6">
    <source>
        <dbReference type="ARBA" id="ARBA00023315"/>
    </source>
</evidence>
<proteinExistence type="inferred from homology"/>
<feature type="transmembrane region" description="Helical" evidence="7">
    <location>
        <begin position="185"/>
        <end position="210"/>
    </location>
</feature>
<feature type="non-terminal residue" evidence="10">
    <location>
        <position position="1"/>
    </location>
</feature>
<dbReference type="EC" id="2.3.1.225" evidence="7"/>
<dbReference type="InterPro" id="IPR039859">
    <property type="entry name" value="PFA4/ZDH16/20/ERF2-like"/>
</dbReference>
<feature type="transmembrane region" description="Helical" evidence="7">
    <location>
        <begin position="30"/>
        <end position="48"/>
    </location>
</feature>
<evidence type="ECO:0000256" key="7">
    <source>
        <dbReference type="RuleBase" id="RU079119"/>
    </source>
</evidence>
<feature type="transmembrane region" description="Helical" evidence="7">
    <location>
        <begin position="148"/>
        <end position="165"/>
    </location>
</feature>
<accession>A0ABM1EEP0</accession>
<keyword evidence="4 7" id="KW-1133">Transmembrane helix</keyword>
<dbReference type="PROSITE" id="PS50216">
    <property type="entry name" value="DHHC"/>
    <property type="match status" value="1"/>
</dbReference>
<evidence type="ECO:0000256" key="2">
    <source>
        <dbReference type="ARBA" id="ARBA00022679"/>
    </source>
</evidence>
<evidence type="ECO:0000256" key="3">
    <source>
        <dbReference type="ARBA" id="ARBA00022692"/>
    </source>
</evidence>
<reference evidence="10" key="1">
    <citation type="submission" date="2025-08" db="UniProtKB">
        <authorList>
            <consortium name="RefSeq"/>
        </authorList>
    </citation>
    <scope>IDENTIFICATION</scope>
</reference>
<keyword evidence="2 7" id="KW-0808">Transferase</keyword>
<comment type="subcellular location">
    <subcellularLocation>
        <location evidence="1">Membrane</location>
        <topology evidence="1">Multi-pass membrane protein</topology>
    </subcellularLocation>
</comment>
<evidence type="ECO:0000259" key="8">
    <source>
        <dbReference type="Pfam" id="PF01529"/>
    </source>
</evidence>
<keyword evidence="5 7" id="KW-0472">Membrane</keyword>
<sequence length="322" mass="36677">VFISSLLGWSYYAYVVELCIKSVESGVQKALYLMFFHLIFLIFVWSYYQTIFTEPAPVPSQFYLSAVDVDDLENAETEDVQRQILAKAAKKLPILCRTMNGCNRYCEKCQCLKPDRSHHCSVCGRCILKMDHHCPWVNNCVNFSNYKFFVLFLGYGILYCLYVAFTSMPYFLQLFNVGFRGAAEFQIMFLFFLGLLFAISLVCLFGYHLFLTSRNKSTLESFRTPMFTTGPDPHGFNLGVKANFQEVFGDQREIMCLPIFTAMGDGVTFPTRCLDLDSEHLLGSNHGNGRWSDDADDADGYGGSLHHGINSVPPRLNTIRHL</sequence>
<feature type="domain" description="Palmitoyltransferase DHHC" evidence="8">
    <location>
        <begin position="103"/>
        <end position="222"/>
    </location>
</feature>
<dbReference type="InterPro" id="IPR001594">
    <property type="entry name" value="Palmitoyltrfase_DHHC"/>
</dbReference>
<dbReference type="PANTHER" id="PTHR12246">
    <property type="entry name" value="PALMITOYLTRANSFERASE ZDHHC16"/>
    <property type="match status" value="1"/>
</dbReference>
<evidence type="ECO:0000256" key="5">
    <source>
        <dbReference type="ARBA" id="ARBA00023136"/>
    </source>
</evidence>
<protein>
    <recommendedName>
        <fullName evidence="7">Palmitoyltransferase</fullName>
        <ecNumber evidence="7">2.3.1.225</ecNumber>
    </recommendedName>
</protein>
<evidence type="ECO:0000313" key="9">
    <source>
        <dbReference type="Proteomes" id="UP000695022"/>
    </source>
</evidence>
<organism evidence="9 10">
    <name type="scientific">Priapulus caudatus</name>
    <name type="common">Priapulid worm</name>
    <dbReference type="NCBI Taxonomy" id="37621"/>
    <lineage>
        <taxon>Eukaryota</taxon>
        <taxon>Metazoa</taxon>
        <taxon>Ecdysozoa</taxon>
        <taxon>Scalidophora</taxon>
        <taxon>Priapulida</taxon>
        <taxon>Priapulimorpha</taxon>
        <taxon>Priapulimorphida</taxon>
        <taxon>Priapulidae</taxon>
        <taxon>Priapulus</taxon>
    </lineage>
</organism>
<comment type="domain">
    <text evidence="7">The DHHC domain is required for palmitoyltransferase activity.</text>
</comment>
<evidence type="ECO:0000256" key="4">
    <source>
        <dbReference type="ARBA" id="ARBA00022989"/>
    </source>
</evidence>
<evidence type="ECO:0000256" key="1">
    <source>
        <dbReference type="ARBA" id="ARBA00004141"/>
    </source>
</evidence>
<dbReference type="RefSeq" id="XP_014670661.1">
    <property type="nucleotide sequence ID" value="XM_014815175.1"/>
</dbReference>
<keyword evidence="3 7" id="KW-0812">Transmembrane</keyword>
<comment type="similarity">
    <text evidence="7">Belongs to the DHHC palmitoyltransferase family.</text>
</comment>
<keyword evidence="6 7" id="KW-0012">Acyltransferase</keyword>